<evidence type="ECO:0000259" key="1">
    <source>
        <dbReference type="PROSITE" id="PS50011"/>
    </source>
</evidence>
<gene>
    <name evidence="2" type="ORF">SAMN05444391_1435</name>
</gene>
<dbReference type="STRING" id="381751.SAMN05444391_1435"/>
<dbReference type="EMBL" id="LT670846">
    <property type="protein sequence ID" value="SHK55560.1"/>
    <property type="molecule type" value="Genomic_DNA"/>
</dbReference>
<organism evidence="2 3">
    <name type="scientific">Thermocrinis minervae</name>
    <dbReference type="NCBI Taxonomy" id="381751"/>
    <lineage>
        <taxon>Bacteria</taxon>
        <taxon>Pseudomonadati</taxon>
        <taxon>Aquificota</taxon>
        <taxon>Aquificia</taxon>
        <taxon>Aquificales</taxon>
        <taxon>Aquificaceae</taxon>
        <taxon>Thermocrinis</taxon>
    </lineage>
</organism>
<dbReference type="GO" id="GO:0005524">
    <property type="term" value="F:ATP binding"/>
    <property type="evidence" value="ECO:0007669"/>
    <property type="project" value="InterPro"/>
</dbReference>
<dbReference type="RefSeq" id="WP_079654517.1">
    <property type="nucleotide sequence ID" value="NZ_LT670846.1"/>
</dbReference>
<proteinExistence type="predicted"/>
<dbReference type="InterPro" id="IPR000719">
    <property type="entry name" value="Prot_kinase_dom"/>
</dbReference>
<dbReference type="OrthoDB" id="12921at2"/>
<dbReference type="Proteomes" id="UP000189810">
    <property type="component" value="Chromosome I"/>
</dbReference>
<dbReference type="GO" id="GO:0004674">
    <property type="term" value="F:protein serine/threonine kinase activity"/>
    <property type="evidence" value="ECO:0007669"/>
    <property type="project" value="UniProtKB-KW"/>
</dbReference>
<keyword evidence="2" id="KW-0723">Serine/threonine-protein kinase</keyword>
<name>A0A1M6TF25_9AQUI</name>
<evidence type="ECO:0000313" key="3">
    <source>
        <dbReference type="Proteomes" id="UP000189810"/>
    </source>
</evidence>
<keyword evidence="2" id="KW-0418">Kinase</keyword>
<dbReference type="InterPro" id="IPR011009">
    <property type="entry name" value="Kinase-like_dom_sf"/>
</dbReference>
<feature type="domain" description="Protein kinase" evidence="1">
    <location>
        <begin position="10"/>
        <end position="198"/>
    </location>
</feature>
<protein>
    <submittedName>
        <fullName evidence="2">Putative serine/threonine protein kinase</fullName>
    </submittedName>
</protein>
<keyword evidence="3" id="KW-1185">Reference proteome</keyword>
<sequence>MRFEEFKSSLENLEKIGEGWRGIVYKAVYNSKQVAVKVAKSPEKEHAIRKEAEILNALKGNHNFPQILVVGEDFFVYEYVEGTPFEKLNLTQKEKLLVYSKLLDIAYYLDSIGISRDEFHDLRKNLLIKSDGNLCLMDFDRATFGKGHNLTQFLQLLRREGLITHEEAISLGKEYRKEPKKTYLHLKTLLERLVQEAT</sequence>
<keyword evidence="2" id="KW-0808">Transferase</keyword>
<dbReference type="PROSITE" id="PS50011">
    <property type="entry name" value="PROTEIN_KINASE_DOM"/>
    <property type="match status" value="1"/>
</dbReference>
<accession>A0A1M6TF25</accession>
<evidence type="ECO:0000313" key="2">
    <source>
        <dbReference type="EMBL" id="SHK55560.1"/>
    </source>
</evidence>
<reference evidence="2 3" key="1">
    <citation type="submission" date="2016-11" db="EMBL/GenBank/DDBJ databases">
        <authorList>
            <person name="Jaros S."/>
            <person name="Januszkiewicz K."/>
            <person name="Wedrychowicz H."/>
        </authorList>
    </citation>
    <scope>NUCLEOTIDE SEQUENCE [LARGE SCALE GENOMIC DNA]</scope>
    <source>
        <strain evidence="2 3">DSM 19557</strain>
    </source>
</reference>
<dbReference type="SUPFAM" id="SSF56112">
    <property type="entry name" value="Protein kinase-like (PK-like)"/>
    <property type="match status" value="1"/>
</dbReference>
<dbReference type="Pfam" id="PF00069">
    <property type="entry name" value="Pkinase"/>
    <property type="match status" value="1"/>
</dbReference>
<dbReference type="Gene3D" id="1.10.510.10">
    <property type="entry name" value="Transferase(Phosphotransferase) domain 1"/>
    <property type="match status" value="1"/>
</dbReference>
<dbReference type="AlphaFoldDB" id="A0A1M6TF25"/>